<dbReference type="AlphaFoldDB" id="A0A2T6BW63"/>
<sequence length="391" mass="41907">MKRLRPIRGAQEPPLIPNDVQPECICVPKVYDWVQDVNRVTKTVPLPDGTDSPPGCRELVEEAIAGGQVVTAECSAPDVPPLFPLTCAPEPPQPGQPTCRVVSIQRTTIPVNGQQVPVAIVRMQFNFVVNVTIFADGTQLCNFDVPISVPGEVVLCLPEPLDETNINCRITAIQCNVVQVFDGAVELDLIVCKDIQVEAEVKLEVLAKFCKPRQPIPVPPPVFECPTIELPPQCPELFPQVNCDCQAELDTTVEGAALTVNGVAATGTLTADAIICNQCMPEETRIEVTFTDDTPTPVNESFTFRATSFDNEICVTNAVNSLTLTGTGTVTDSSGNTINGSYTLVLVSNATCTFALAFTGPGFTIATPVAIDIPCEDLTIRDCANFPTPLP</sequence>
<proteinExistence type="predicted"/>
<evidence type="ECO:0000313" key="1">
    <source>
        <dbReference type="EMBL" id="PTX60330.1"/>
    </source>
</evidence>
<name>A0A2T6BW63_9BACL</name>
<dbReference type="EMBL" id="QBKR01000009">
    <property type="protein sequence ID" value="PTX60330.1"/>
    <property type="molecule type" value="Genomic_DNA"/>
</dbReference>
<dbReference type="OrthoDB" id="2680078at2"/>
<dbReference type="RefSeq" id="WP_108023041.1">
    <property type="nucleotide sequence ID" value="NZ_QBKR01000009.1"/>
</dbReference>
<keyword evidence="2" id="KW-1185">Reference proteome</keyword>
<organism evidence="1 2">
    <name type="scientific">Melghirimyces profundicolus</name>
    <dbReference type="NCBI Taxonomy" id="1242148"/>
    <lineage>
        <taxon>Bacteria</taxon>
        <taxon>Bacillati</taxon>
        <taxon>Bacillota</taxon>
        <taxon>Bacilli</taxon>
        <taxon>Bacillales</taxon>
        <taxon>Thermoactinomycetaceae</taxon>
        <taxon>Melghirimyces</taxon>
    </lineage>
</organism>
<comment type="caution">
    <text evidence="1">The sequence shown here is derived from an EMBL/GenBank/DDBJ whole genome shotgun (WGS) entry which is preliminary data.</text>
</comment>
<dbReference type="Proteomes" id="UP000244240">
    <property type="component" value="Unassembled WGS sequence"/>
</dbReference>
<protein>
    <submittedName>
        <fullName evidence="1">Uncharacterized protein</fullName>
    </submittedName>
</protein>
<accession>A0A2T6BW63</accession>
<gene>
    <name evidence="1" type="ORF">C8P63_10995</name>
</gene>
<evidence type="ECO:0000313" key="2">
    <source>
        <dbReference type="Proteomes" id="UP000244240"/>
    </source>
</evidence>
<reference evidence="1 2" key="1">
    <citation type="submission" date="2018-04" db="EMBL/GenBank/DDBJ databases">
        <title>Genomic Encyclopedia of Archaeal and Bacterial Type Strains, Phase II (KMG-II): from individual species to whole genera.</title>
        <authorList>
            <person name="Goeker M."/>
        </authorList>
    </citation>
    <scope>NUCLEOTIDE SEQUENCE [LARGE SCALE GENOMIC DNA]</scope>
    <source>
        <strain evidence="1 2">DSM 45787</strain>
    </source>
</reference>